<gene>
    <name evidence="1" type="ORF">PR048_008988</name>
</gene>
<dbReference type="PANTHER" id="PTHR33198:SF20">
    <property type="entry name" value="RETROTRANSPOSON GAG DOMAIN-CONTAINING PROTEIN"/>
    <property type="match status" value="1"/>
</dbReference>
<accession>A0ABQ9HYP1</accession>
<sequence length="152" mass="17746">MDSFIKPTKKLRRDGDVANWLQWHKKFKYYHEAIGGAIVLNKVDAYFLPRCNLTYGRHVYFTCSQRKGQTFDTYLAELRKKSETCEFGALGDDLIKDRIVCGIRDNTLSQQLLREHNLTLIQAINTCRSVEVTDKWLEMFQAEVVTHSNVRI</sequence>
<dbReference type="PANTHER" id="PTHR33198">
    <property type="entry name" value="ANK_REP_REGION DOMAIN-CONTAINING PROTEIN-RELATED"/>
    <property type="match status" value="1"/>
</dbReference>
<proteinExistence type="predicted"/>
<keyword evidence="2" id="KW-1185">Reference proteome</keyword>
<protein>
    <submittedName>
        <fullName evidence="1">Uncharacterized protein</fullName>
    </submittedName>
</protein>
<reference evidence="1 2" key="1">
    <citation type="submission" date="2023-02" db="EMBL/GenBank/DDBJ databases">
        <title>LHISI_Scaffold_Assembly.</title>
        <authorList>
            <person name="Stuart O.P."/>
            <person name="Cleave R."/>
            <person name="Magrath M.J.L."/>
            <person name="Mikheyev A.S."/>
        </authorList>
    </citation>
    <scope>NUCLEOTIDE SEQUENCE [LARGE SCALE GENOMIC DNA]</scope>
    <source>
        <strain evidence="1">Daus_M_001</strain>
        <tissue evidence="1">Leg muscle</tissue>
    </source>
</reference>
<evidence type="ECO:0000313" key="2">
    <source>
        <dbReference type="Proteomes" id="UP001159363"/>
    </source>
</evidence>
<comment type="caution">
    <text evidence="1">The sequence shown here is derived from an EMBL/GenBank/DDBJ whole genome shotgun (WGS) entry which is preliminary data.</text>
</comment>
<organism evidence="1 2">
    <name type="scientific">Dryococelus australis</name>
    <dbReference type="NCBI Taxonomy" id="614101"/>
    <lineage>
        <taxon>Eukaryota</taxon>
        <taxon>Metazoa</taxon>
        <taxon>Ecdysozoa</taxon>
        <taxon>Arthropoda</taxon>
        <taxon>Hexapoda</taxon>
        <taxon>Insecta</taxon>
        <taxon>Pterygota</taxon>
        <taxon>Neoptera</taxon>
        <taxon>Polyneoptera</taxon>
        <taxon>Phasmatodea</taxon>
        <taxon>Verophasmatodea</taxon>
        <taxon>Anareolatae</taxon>
        <taxon>Phasmatidae</taxon>
        <taxon>Eurycanthinae</taxon>
        <taxon>Dryococelus</taxon>
    </lineage>
</organism>
<dbReference type="Proteomes" id="UP001159363">
    <property type="component" value="Chromosome 3"/>
</dbReference>
<evidence type="ECO:0000313" key="1">
    <source>
        <dbReference type="EMBL" id="KAJ8889489.1"/>
    </source>
</evidence>
<name>A0ABQ9HYP1_9NEOP</name>
<dbReference type="EMBL" id="JARBHB010000003">
    <property type="protein sequence ID" value="KAJ8889489.1"/>
    <property type="molecule type" value="Genomic_DNA"/>
</dbReference>